<sequence>MRKRLKTENMVMGITRSTSFSQFDKCFPTANIPKLTPKNGLQALDENLKKEDEARQTLYIVSRFLRFCRVSSEEDSYNRRLLAFFREKN</sequence>
<evidence type="ECO:0000313" key="1">
    <source>
        <dbReference type="EMBL" id="KAK3798293.1"/>
    </source>
</evidence>
<dbReference type="EMBL" id="JAWDGP010000699">
    <property type="protein sequence ID" value="KAK3798293.1"/>
    <property type="molecule type" value="Genomic_DNA"/>
</dbReference>
<protein>
    <submittedName>
        <fullName evidence="1">Uncharacterized protein</fullName>
    </submittedName>
</protein>
<dbReference type="Proteomes" id="UP001283361">
    <property type="component" value="Unassembled WGS sequence"/>
</dbReference>
<accession>A0AAE1B258</accession>
<organism evidence="1 2">
    <name type="scientific">Elysia crispata</name>
    <name type="common">lettuce slug</name>
    <dbReference type="NCBI Taxonomy" id="231223"/>
    <lineage>
        <taxon>Eukaryota</taxon>
        <taxon>Metazoa</taxon>
        <taxon>Spiralia</taxon>
        <taxon>Lophotrochozoa</taxon>
        <taxon>Mollusca</taxon>
        <taxon>Gastropoda</taxon>
        <taxon>Heterobranchia</taxon>
        <taxon>Euthyneura</taxon>
        <taxon>Panpulmonata</taxon>
        <taxon>Sacoglossa</taxon>
        <taxon>Placobranchoidea</taxon>
        <taxon>Plakobranchidae</taxon>
        <taxon>Elysia</taxon>
    </lineage>
</organism>
<name>A0AAE1B258_9GAST</name>
<evidence type="ECO:0000313" key="2">
    <source>
        <dbReference type="Proteomes" id="UP001283361"/>
    </source>
</evidence>
<keyword evidence="2" id="KW-1185">Reference proteome</keyword>
<reference evidence="1" key="1">
    <citation type="journal article" date="2023" name="G3 (Bethesda)">
        <title>A reference genome for the long-term kleptoplast-retaining sea slug Elysia crispata morphotype clarki.</title>
        <authorList>
            <person name="Eastman K.E."/>
            <person name="Pendleton A.L."/>
            <person name="Shaikh M.A."/>
            <person name="Suttiyut T."/>
            <person name="Ogas R."/>
            <person name="Tomko P."/>
            <person name="Gavelis G."/>
            <person name="Widhalm J.R."/>
            <person name="Wisecaver J.H."/>
        </authorList>
    </citation>
    <scope>NUCLEOTIDE SEQUENCE</scope>
    <source>
        <strain evidence="1">ECLA1</strain>
    </source>
</reference>
<proteinExistence type="predicted"/>
<gene>
    <name evidence="1" type="ORF">RRG08_007774</name>
</gene>
<comment type="caution">
    <text evidence="1">The sequence shown here is derived from an EMBL/GenBank/DDBJ whole genome shotgun (WGS) entry which is preliminary data.</text>
</comment>
<dbReference type="AlphaFoldDB" id="A0AAE1B258"/>